<evidence type="ECO:0000313" key="2">
    <source>
        <dbReference type="EMBL" id="RRT34062.1"/>
    </source>
</evidence>
<proteinExistence type="predicted"/>
<organism evidence="2 3">
    <name type="scientific">Ensete ventricosum</name>
    <name type="common">Abyssinian banana</name>
    <name type="synonym">Musa ensete</name>
    <dbReference type="NCBI Taxonomy" id="4639"/>
    <lineage>
        <taxon>Eukaryota</taxon>
        <taxon>Viridiplantae</taxon>
        <taxon>Streptophyta</taxon>
        <taxon>Embryophyta</taxon>
        <taxon>Tracheophyta</taxon>
        <taxon>Spermatophyta</taxon>
        <taxon>Magnoliopsida</taxon>
        <taxon>Liliopsida</taxon>
        <taxon>Zingiberales</taxon>
        <taxon>Musaceae</taxon>
        <taxon>Ensete</taxon>
    </lineage>
</organism>
<dbReference type="Proteomes" id="UP000287651">
    <property type="component" value="Unassembled WGS sequence"/>
</dbReference>
<feature type="compositionally biased region" description="Basic and acidic residues" evidence="1">
    <location>
        <begin position="41"/>
        <end position="58"/>
    </location>
</feature>
<reference evidence="2 3" key="1">
    <citation type="journal article" date="2014" name="Agronomy (Basel)">
        <title>A Draft Genome Sequence for Ensete ventricosum, the Drought-Tolerant Tree Against Hunger.</title>
        <authorList>
            <person name="Harrison J."/>
            <person name="Moore K.A."/>
            <person name="Paszkiewicz K."/>
            <person name="Jones T."/>
            <person name="Grant M."/>
            <person name="Ambacheew D."/>
            <person name="Muzemil S."/>
            <person name="Studholme D.J."/>
        </authorList>
    </citation>
    <scope>NUCLEOTIDE SEQUENCE [LARGE SCALE GENOMIC DNA]</scope>
</reference>
<evidence type="ECO:0000256" key="1">
    <source>
        <dbReference type="SAM" id="MobiDB-lite"/>
    </source>
</evidence>
<gene>
    <name evidence="2" type="ORF">B296_00055700</name>
</gene>
<feature type="region of interest" description="Disordered" evidence="1">
    <location>
        <begin position="33"/>
        <end position="62"/>
    </location>
</feature>
<comment type="caution">
    <text evidence="2">The sequence shown here is derived from an EMBL/GenBank/DDBJ whole genome shotgun (WGS) entry which is preliminary data.</text>
</comment>
<sequence length="131" mass="15159">MASVDLIGTKLEVIKTHREDKLCALFAEFRLARSPSPRRSQRGESSDRKENPPEKEEQAIDSSYPRIKVDFPRCEDGDSTGWISPAERYFRYHRTSEASMVDIVAIHLEGDAIQWYNWLHPRSPNIEAIQE</sequence>
<name>A0A426X3K6_ENSVE</name>
<protein>
    <recommendedName>
        <fullName evidence="4">Retrotransposon gag domain-containing protein</fullName>
    </recommendedName>
</protein>
<accession>A0A426X3K6</accession>
<evidence type="ECO:0000313" key="3">
    <source>
        <dbReference type="Proteomes" id="UP000287651"/>
    </source>
</evidence>
<dbReference type="AlphaFoldDB" id="A0A426X3K6"/>
<evidence type="ECO:0008006" key="4">
    <source>
        <dbReference type="Google" id="ProtNLM"/>
    </source>
</evidence>
<dbReference type="EMBL" id="AMZH03027637">
    <property type="protein sequence ID" value="RRT34062.1"/>
    <property type="molecule type" value="Genomic_DNA"/>
</dbReference>